<organism evidence="1">
    <name type="scientific">bioreactor metagenome</name>
    <dbReference type="NCBI Taxonomy" id="1076179"/>
    <lineage>
        <taxon>unclassified sequences</taxon>
        <taxon>metagenomes</taxon>
        <taxon>ecological metagenomes</taxon>
    </lineage>
</organism>
<gene>
    <name evidence="1" type="ORF">SDC9_209595</name>
</gene>
<protein>
    <submittedName>
        <fullName evidence="1">Uncharacterized protein</fullName>
    </submittedName>
</protein>
<accession>A0A645JFI2</accession>
<reference evidence="1" key="1">
    <citation type="submission" date="2019-08" db="EMBL/GenBank/DDBJ databases">
        <authorList>
            <person name="Kucharzyk K."/>
            <person name="Murdoch R.W."/>
            <person name="Higgins S."/>
            <person name="Loffler F."/>
        </authorList>
    </citation>
    <scope>NUCLEOTIDE SEQUENCE</scope>
</reference>
<evidence type="ECO:0000313" key="1">
    <source>
        <dbReference type="EMBL" id="MPN61850.1"/>
    </source>
</evidence>
<sequence>MRCPARVGRDAFKRINAVVQPHHVARVHAVRRAGVPGVHIVHPVKCAVPRHKGFAGAVFFCRGAKVNYRAAFAGLF</sequence>
<dbReference type="EMBL" id="VSSQ01139066">
    <property type="protein sequence ID" value="MPN61850.1"/>
    <property type="molecule type" value="Genomic_DNA"/>
</dbReference>
<comment type="caution">
    <text evidence="1">The sequence shown here is derived from an EMBL/GenBank/DDBJ whole genome shotgun (WGS) entry which is preliminary data.</text>
</comment>
<proteinExistence type="predicted"/>
<name>A0A645JFI2_9ZZZZ</name>
<dbReference type="AlphaFoldDB" id="A0A645JFI2"/>